<dbReference type="AlphaFoldDB" id="A0A8B7C7A1"/>
<dbReference type="Proteomes" id="UP000228380">
    <property type="component" value="Chromosome 9"/>
</dbReference>
<keyword evidence="1" id="KW-1185">Reference proteome</keyword>
<dbReference type="GeneID" id="103709619"/>
<gene>
    <name evidence="2" type="primary">LOC103709619</name>
</gene>
<dbReference type="RefSeq" id="XP_008793285.2">
    <property type="nucleotide sequence ID" value="XM_008795063.3"/>
</dbReference>
<proteinExistence type="predicted"/>
<organism evidence="1 2">
    <name type="scientific">Phoenix dactylifera</name>
    <name type="common">Date palm</name>
    <dbReference type="NCBI Taxonomy" id="42345"/>
    <lineage>
        <taxon>Eukaryota</taxon>
        <taxon>Viridiplantae</taxon>
        <taxon>Streptophyta</taxon>
        <taxon>Embryophyta</taxon>
        <taxon>Tracheophyta</taxon>
        <taxon>Spermatophyta</taxon>
        <taxon>Magnoliopsida</taxon>
        <taxon>Liliopsida</taxon>
        <taxon>Arecaceae</taxon>
        <taxon>Coryphoideae</taxon>
        <taxon>Phoeniceae</taxon>
        <taxon>Phoenix</taxon>
    </lineage>
</organism>
<evidence type="ECO:0000313" key="2">
    <source>
        <dbReference type="RefSeq" id="XP_008793285.2"/>
    </source>
</evidence>
<dbReference type="InterPro" id="IPR027949">
    <property type="entry name" value="Chloroplast_duf"/>
</dbReference>
<sequence length="427" mass="47078">MAALQAQNLLPSAAAAAASRVPYGRRLCASVHAPSNVRIKRRISLPKLPTNIAMGDLILREESTATRQRQTHTATHDKYEDLIITKLHAIAEAVADRAEMHAIIGAQRNNWNHLFLHSINSISLTASLMAGISSIPVGEATPHLLAFKLSSVILFTAATGMMLVVNKIQPSQLAEEQRNATRLWKQLERSIHATLALRAPTELDVEEAMEKVLALEKAYPLPLLPGMLEKFPETVEPTRWWPKLRRQERRRQYVNGVERNGWSKELEEEMMGILRVLKVKDEEQYVRLGKVVLNIHKTLATLGPLVSGLAALGAGLIGSPALGQLPVLLGVVGGALAAVVNTLEHGGQVGMVFELLRNCGGFYRRLQEEIESNLGERDAERRENGELFEMKMALQLGRSLSELKDLASYASSSCKDEDIGEFAGKLF</sequence>
<protein>
    <submittedName>
        <fullName evidence="2">Probable F-box protein At4g22030</fullName>
    </submittedName>
</protein>
<dbReference type="PANTHER" id="PTHR33358">
    <property type="entry name" value="F-BOX PROTEIN WITH A DOMAIN PROTEIN"/>
    <property type="match status" value="1"/>
</dbReference>
<dbReference type="PANTHER" id="PTHR33358:SF12">
    <property type="entry name" value="F-BOX PROTEIN WITH A DOMAIN PROTEIN"/>
    <property type="match status" value="1"/>
</dbReference>
<reference evidence="1" key="1">
    <citation type="journal article" date="2019" name="Nat. Commun.">
        <title>Genome-wide association mapping of date palm fruit traits.</title>
        <authorList>
            <person name="Hazzouri K.M."/>
            <person name="Gros-Balthazard M."/>
            <person name="Flowers J.M."/>
            <person name="Copetti D."/>
            <person name="Lemansour A."/>
            <person name="Lebrun M."/>
            <person name="Masmoudi K."/>
            <person name="Ferrand S."/>
            <person name="Dhar M.I."/>
            <person name="Fresquez Z.A."/>
            <person name="Rosas U."/>
            <person name="Zhang J."/>
            <person name="Talag J."/>
            <person name="Lee S."/>
            <person name="Kudrna D."/>
            <person name="Powell R.F."/>
            <person name="Leitch I.J."/>
            <person name="Krueger R.R."/>
            <person name="Wing R.A."/>
            <person name="Amiri K.M.A."/>
            <person name="Purugganan M.D."/>
        </authorList>
    </citation>
    <scope>NUCLEOTIDE SEQUENCE [LARGE SCALE GENOMIC DNA]</scope>
    <source>
        <strain evidence="1">cv. Khalas</strain>
    </source>
</reference>
<accession>A0A8B7C7A1</accession>
<name>A0A8B7C7A1_PHODC</name>
<dbReference type="Pfam" id="PF14476">
    <property type="entry name" value="Chloroplast_duf"/>
    <property type="match status" value="1"/>
</dbReference>
<evidence type="ECO:0000313" key="1">
    <source>
        <dbReference type="Proteomes" id="UP000228380"/>
    </source>
</evidence>
<dbReference type="OrthoDB" id="765586at2759"/>
<dbReference type="KEGG" id="pda:103709619"/>
<reference evidence="2" key="2">
    <citation type="submission" date="2025-08" db="UniProtKB">
        <authorList>
            <consortium name="RefSeq"/>
        </authorList>
    </citation>
    <scope>IDENTIFICATION</scope>
    <source>
        <tissue evidence="2">Young leaves</tissue>
    </source>
</reference>